<dbReference type="NCBIfam" id="TIGR01484">
    <property type="entry name" value="HAD-SF-IIB"/>
    <property type="match status" value="1"/>
</dbReference>
<dbReference type="PANTHER" id="PTHR10000">
    <property type="entry name" value="PHOSPHOSERINE PHOSPHATASE"/>
    <property type="match status" value="1"/>
</dbReference>
<dbReference type="GO" id="GO:0000287">
    <property type="term" value="F:magnesium ion binding"/>
    <property type="evidence" value="ECO:0007669"/>
    <property type="project" value="TreeGrafter"/>
</dbReference>
<dbReference type="PROSITE" id="PS01228">
    <property type="entry name" value="COF_1"/>
    <property type="match status" value="1"/>
</dbReference>
<dbReference type="PRINTS" id="PR00119">
    <property type="entry name" value="CATATPASE"/>
</dbReference>
<gene>
    <name evidence="1" type="ORF">SAMN02745180_01483</name>
</gene>
<dbReference type="GO" id="GO:0005829">
    <property type="term" value="C:cytosol"/>
    <property type="evidence" value="ECO:0007669"/>
    <property type="project" value="TreeGrafter"/>
</dbReference>
<dbReference type="InterPro" id="IPR023214">
    <property type="entry name" value="HAD_sf"/>
</dbReference>
<dbReference type="Proteomes" id="UP000184389">
    <property type="component" value="Unassembled WGS sequence"/>
</dbReference>
<dbReference type="AlphaFoldDB" id="A0A1M5X4P2"/>
<accession>A0A1M5X4P2</accession>
<dbReference type="CDD" id="cd07516">
    <property type="entry name" value="HAD_Pase"/>
    <property type="match status" value="1"/>
</dbReference>
<protein>
    <submittedName>
        <fullName evidence="1">Uncharacterized protein</fullName>
    </submittedName>
</protein>
<sequence length="277" mass="31707">MSYKLIATDMDGTLLNSQNKITDRNKEAILEALEEGVKVILCTGRIFTSALYYAKALELDTPIIACNGAYIGEQDKSKIIYEEPISLQTFRKIVEIAEEEKMYYHFYDDSTFYARELNDTIMNYMNWNKERDEMDRIDIRIVEDPLDAIEEENSKVYKIVFVDENRRKLKNFRKKISTIEGIEVVSSWWSNIEIMNEGVSKGKALNKLCEMLNISMDEVIAIGDNENDIPMLKTAGLGVAMKNGEEVAKEAADYIADTNDESGVGKIIEKFILKKDK</sequence>
<dbReference type="RefSeq" id="WP_072744155.1">
    <property type="nucleotide sequence ID" value="NZ_FQXR01000006.1"/>
</dbReference>
<name>A0A1M5X4P2_9FIRM</name>
<dbReference type="SFLD" id="SFLDS00003">
    <property type="entry name" value="Haloacid_Dehalogenase"/>
    <property type="match status" value="1"/>
</dbReference>
<dbReference type="Gene3D" id="3.40.50.1000">
    <property type="entry name" value="HAD superfamily/HAD-like"/>
    <property type="match status" value="1"/>
</dbReference>
<dbReference type="SFLD" id="SFLDG01144">
    <property type="entry name" value="C2.B.4:_PGP_Like"/>
    <property type="match status" value="1"/>
</dbReference>
<dbReference type="InterPro" id="IPR000150">
    <property type="entry name" value="Cof"/>
</dbReference>
<dbReference type="Gene3D" id="3.30.1240.10">
    <property type="match status" value="1"/>
</dbReference>
<dbReference type="SUPFAM" id="SSF56784">
    <property type="entry name" value="HAD-like"/>
    <property type="match status" value="1"/>
</dbReference>
<dbReference type="PROSITE" id="PS01229">
    <property type="entry name" value="COF_2"/>
    <property type="match status" value="1"/>
</dbReference>
<dbReference type="GO" id="GO:0016791">
    <property type="term" value="F:phosphatase activity"/>
    <property type="evidence" value="ECO:0007669"/>
    <property type="project" value="UniProtKB-ARBA"/>
</dbReference>
<dbReference type="EMBL" id="FQXR01000006">
    <property type="protein sequence ID" value="SHH94799.1"/>
    <property type="molecule type" value="Genomic_DNA"/>
</dbReference>
<evidence type="ECO:0000313" key="2">
    <source>
        <dbReference type="Proteomes" id="UP000184389"/>
    </source>
</evidence>
<dbReference type="NCBIfam" id="TIGR00099">
    <property type="entry name" value="Cof-subfamily"/>
    <property type="match status" value="1"/>
</dbReference>
<dbReference type="STRING" id="1123281.SAMN02745180_01483"/>
<keyword evidence="2" id="KW-1185">Reference proteome</keyword>
<dbReference type="InterPro" id="IPR006379">
    <property type="entry name" value="HAD-SF_hydro_IIB"/>
</dbReference>
<dbReference type="PANTHER" id="PTHR10000:SF8">
    <property type="entry name" value="HAD SUPERFAMILY HYDROLASE-LIKE, TYPE 3"/>
    <property type="match status" value="1"/>
</dbReference>
<dbReference type="Pfam" id="PF08282">
    <property type="entry name" value="Hydrolase_3"/>
    <property type="match status" value="1"/>
</dbReference>
<dbReference type="SFLD" id="SFLDG01140">
    <property type="entry name" value="C2.B:_Phosphomannomutase_and_P"/>
    <property type="match status" value="1"/>
</dbReference>
<reference evidence="1 2" key="1">
    <citation type="submission" date="2016-11" db="EMBL/GenBank/DDBJ databases">
        <authorList>
            <person name="Jaros S."/>
            <person name="Januszkiewicz K."/>
            <person name="Wedrychowicz H."/>
        </authorList>
    </citation>
    <scope>NUCLEOTIDE SEQUENCE [LARGE SCALE GENOMIC DNA]</scope>
    <source>
        <strain evidence="1 2">DSM 13106</strain>
    </source>
</reference>
<dbReference type="InterPro" id="IPR036412">
    <property type="entry name" value="HAD-like_sf"/>
</dbReference>
<proteinExistence type="predicted"/>
<evidence type="ECO:0000313" key="1">
    <source>
        <dbReference type="EMBL" id="SHH94799.1"/>
    </source>
</evidence>
<organism evidence="1 2">
    <name type="scientific">Sporanaerobacter acetigenes DSM 13106</name>
    <dbReference type="NCBI Taxonomy" id="1123281"/>
    <lineage>
        <taxon>Bacteria</taxon>
        <taxon>Bacillati</taxon>
        <taxon>Bacillota</taxon>
        <taxon>Tissierellia</taxon>
        <taxon>Tissierellales</taxon>
        <taxon>Sporanaerobacteraceae</taxon>
        <taxon>Sporanaerobacter</taxon>
    </lineage>
</organism>
<dbReference type="OrthoDB" id="9781413at2"/>